<evidence type="ECO:0000313" key="4">
    <source>
        <dbReference type="Ensembl" id="ENSJJAP00000003029.1"/>
    </source>
</evidence>
<reference evidence="4" key="2">
    <citation type="submission" date="2025-09" db="UniProtKB">
        <authorList>
            <consortium name="Ensembl"/>
        </authorList>
    </citation>
    <scope>IDENTIFICATION</scope>
</reference>
<evidence type="ECO:0000313" key="5">
    <source>
        <dbReference type="Proteomes" id="UP000694385"/>
    </source>
</evidence>
<keyword evidence="5" id="KW-1185">Reference proteome</keyword>
<name>A0A8C5K0D3_JACJA</name>
<evidence type="ECO:0000259" key="3">
    <source>
        <dbReference type="Pfam" id="PF15739"/>
    </source>
</evidence>
<dbReference type="Pfam" id="PF15739">
    <property type="entry name" value="TSNAXIP1_N"/>
    <property type="match status" value="1"/>
</dbReference>
<accession>A0A8C5K0D3</accession>
<dbReference type="GeneTree" id="ENSGT00390000009877"/>
<feature type="region of interest" description="Disordered" evidence="2">
    <location>
        <begin position="116"/>
        <end position="151"/>
    </location>
</feature>
<evidence type="ECO:0000256" key="1">
    <source>
        <dbReference type="ARBA" id="ARBA00023054"/>
    </source>
</evidence>
<evidence type="ECO:0000256" key="2">
    <source>
        <dbReference type="SAM" id="MobiDB-lite"/>
    </source>
</evidence>
<sequence>MFYLKWRHCETPGVKTLCNLRKLLNQLQRHHKEDIYLYTSGHLNPNKLYKPPEIILQHWRNAGPQEEATTLDSRPYSRMTADMKDAWAYFAVNTALLPNDAQDSELFMYLNPLASPSQPSLEDVSSKKVLHKEEGEEEKRTESPVEGRRREELSLPEMKVLKYSKAASSRHCATSPPGRDVYQYISSYLAGVTKTDKYKKFLSFQKDVLAKQDLLKSDFTGSKVAAGHERKLEQELQKVCTCDPQQFNKLQILGDIFEDICNSSLIFGDLLREVKVMDSHSFCFAITFLAEVKGLAKSPVNRGDVGRARERLQKLEKATRAALQRNERNVMDEEQLTLTEKVAKKRCEILDKWKEIKALEKHIKENFVHSRISDLTENRRKSIENDAIKLETANRILNKKINVSFKIFVNLGLSAKIFLGVPIFPEIEDSQTTGK</sequence>
<reference evidence="4" key="1">
    <citation type="submission" date="2025-08" db="UniProtKB">
        <authorList>
            <consortium name="Ensembl"/>
        </authorList>
    </citation>
    <scope>IDENTIFICATION</scope>
</reference>
<keyword evidence="1" id="KW-0175">Coiled coil</keyword>
<dbReference type="Ensembl" id="ENSJJAT00000006461.1">
    <property type="protein sequence ID" value="ENSJJAP00000003029.1"/>
    <property type="gene ID" value="ENSJJAG00000005686.1"/>
</dbReference>
<dbReference type="Proteomes" id="UP000694385">
    <property type="component" value="Unassembled WGS sequence"/>
</dbReference>
<organism evidence="4 5">
    <name type="scientific">Jaculus jaculus</name>
    <name type="common">Lesser Egyptian jerboa</name>
    <dbReference type="NCBI Taxonomy" id="51337"/>
    <lineage>
        <taxon>Eukaryota</taxon>
        <taxon>Metazoa</taxon>
        <taxon>Chordata</taxon>
        <taxon>Craniata</taxon>
        <taxon>Vertebrata</taxon>
        <taxon>Euteleostomi</taxon>
        <taxon>Mammalia</taxon>
        <taxon>Eutheria</taxon>
        <taxon>Euarchontoglires</taxon>
        <taxon>Glires</taxon>
        <taxon>Rodentia</taxon>
        <taxon>Myomorpha</taxon>
        <taxon>Dipodoidea</taxon>
        <taxon>Dipodidae</taxon>
        <taxon>Dipodinae</taxon>
        <taxon>Jaculus</taxon>
    </lineage>
</organism>
<protein>
    <recommendedName>
        <fullName evidence="3">Translin-associated factor X-interacting protein 1 N-terminal domain-containing protein</fullName>
    </recommendedName>
</protein>
<dbReference type="InterPro" id="IPR032755">
    <property type="entry name" value="TSNAXIP1_N"/>
</dbReference>
<dbReference type="PANTHER" id="PTHR34916">
    <property type="entry name" value="GI:13385330"/>
    <property type="match status" value="1"/>
</dbReference>
<dbReference type="AlphaFoldDB" id="A0A8C5K0D3"/>
<feature type="compositionally biased region" description="Basic and acidic residues" evidence="2">
    <location>
        <begin position="131"/>
        <end position="151"/>
    </location>
</feature>
<feature type="domain" description="Translin-associated factor X-interacting protein 1 N-terminal" evidence="3">
    <location>
        <begin position="229"/>
        <end position="275"/>
    </location>
</feature>
<dbReference type="PANTHER" id="PTHR34916:SF1">
    <property type="entry name" value="GI:13385330"/>
    <property type="match status" value="1"/>
</dbReference>
<proteinExistence type="predicted"/>
<dbReference type="OMA" id="QEGLWKF"/>